<dbReference type="AlphaFoldDB" id="A0A511XEQ4"/>
<reference evidence="3 4" key="1">
    <citation type="submission" date="2019-07" db="EMBL/GenBank/DDBJ databases">
        <title>Whole genome shotgun sequence of Acetobacter nitrogenifigens NBRC 105050.</title>
        <authorList>
            <person name="Hosoyama A."/>
            <person name="Uohara A."/>
            <person name="Ohji S."/>
            <person name="Ichikawa N."/>
        </authorList>
    </citation>
    <scope>NUCLEOTIDE SEQUENCE [LARGE SCALE GENOMIC DNA]</scope>
    <source>
        <strain evidence="3 4">NBRC 105050</strain>
    </source>
</reference>
<keyword evidence="2" id="KW-0732">Signal</keyword>
<protein>
    <submittedName>
        <fullName evidence="3">Porin</fullName>
    </submittedName>
</protein>
<dbReference type="GO" id="GO:0015288">
    <property type="term" value="F:porin activity"/>
    <property type="evidence" value="ECO:0007669"/>
    <property type="project" value="InterPro"/>
</dbReference>
<dbReference type="Gene3D" id="2.40.160.180">
    <property type="entry name" value="Carbohydrate-selective porin OprB"/>
    <property type="match status" value="1"/>
</dbReference>
<dbReference type="Proteomes" id="UP000321635">
    <property type="component" value="Unassembled WGS sequence"/>
</dbReference>
<dbReference type="GO" id="GO:0016020">
    <property type="term" value="C:membrane"/>
    <property type="evidence" value="ECO:0007669"/>
    <property type="project" value="InterPro"/>
</dbReference>
<keyword evidence="4" id="KW-1185">Reference proteome</keyword>
<dbReference type="EMBL" id="BJYF01000037">
    <property type="protein sequence ID" value="GEN61427.1"/>
    <property type="molecule type" value="Genomic_DNA"/>
</dbReference>
<dbReference type="PANTHER" id="PTHR37944">
    <property type="entry name" value="PORIN B"/>
    <property type="match status" value="1"/>
</dbReference>
<evidence type="ECO:0000256" key="2">
    <source>
        <dbReference type="RuleBase" id="RU363072"/>
    </source>
</evidence>
<dbReference type="InterPro" id="IPR052932">
    <property type="entry name" value="OprB_Porin"/>
</dbReference>
<dbReference type="PANTHER" id="PTHR37944:SF1">
    <property type="entry name" value="PORIN B"/>
    <property type="match status" value="1"/>
</dbReference>
<dbReference type="InterPro" id="IPR038673">
    <property type="entry name" value="OprB_sf"/>
</dbReference>
<feature type="chain" id="PRO_5022271724" evidence="2">
    <location>
        <begin position="37"/>
        <end position="494"/>
    </location>
</feature>
<dbReference type="RefSeq" id="WP_051292479.1">
    <property type="nucleotide sequence ID" value="NZ_AUBI01000023.1"/>
</dbReference>
<evidence type="ECO:0000313" key="4">
    <source>
        <dbReference type="Proteomes" id="UP000321635"/>
    </source>
</evidence>
<sequence length="494" mass="52813">MTAALQTNAPSRKIGARLGRLLIVAALGFVAPMAHAVAASTPLVTDVLPSGVPLPAPAPDFAPAVSDASTELLGNAGGVRPWLDRHGVQINLQDVEELWGLASGGVRPGPTYDGITAVTLQLNTQQAFGWHDGLFNISALQIRGRSLTNERLQSLNAVSGYDAGRSTRLFELWYGQGFFGNRLDVRVGSVDLDTEFLVSQNASLFLNASFGWPLSTSSNLYSGGPSWPYSAVGVRVKWAPAHPLVLMGAVTDDNPTHGPFYSSVAANQRDPSGTQFSTEGGALFIGEAQLWVDAARRLATGDSAALPGTWKVGALFDTGRFPDQRYDDRGGLLGSPESDGRPFYHRGNWMAYTVIDQMLWRAAKGQQKAISVFIRATANDGVRNRFSSEVEAGLTFDGLVPGRIDDTIGVAWGTTLYGRRALKSARDAMRLGGSGADDLKPENHLELTWQIAVTPYLNLQPDLQYFWNVGGVARSSAGGIANGFVAGLNMTTTF</sequence>
<comment type="similarity">
    <text evidence="1 2">Belongs to the OprB family.</text>
</comment>
<proteinExistence type="inferred from homology"/>
<evidence type="ECO:0000313" key="3">
    <source>
        <dbReference type="EMBL" id="GEN61427.1"/>
    </source>
</evidence>
<dbReference type="OrthoDB" id="177316at2"/>
<organism evidence="3 4">
    <name type="scientific">Acetobacter nitrogenifigens DSM 23921 = NBRC 105050</name>
    <dbReference type="NCBI Taxonomy" id="1120919"/>
    <lineage>
        <taxon>Bacteria</taxon>
        <taxon>Pseudomonadati</taxon>
        <taxon>Pseudomonadota</taxon>
        <taxon>Alphaproteobacteria</taxon>
        <taxon>Acetobacterales</taxon>
        <taxon>Acetobacteraceae</taxon>
        <taxon>Acetobacter</taxon>
    </lineage>
</organism>
<name>A0A511XEQ4_9PROT</name>
<dbReference type="GO" id="GO:0008643">
    <property type="term" value="P:carbohydrate transport"/>
    <property type="evidence" value="ECO:0007669"/>
    <property type="project" value="InterPro"/>
</dbReference>
<gene>
    <name evidence="3" type="ORF">ANI02nite_33110</name>
</gene>
<dbReference type="STRING" id="1120919.GCA_000429165_03493"/>
<dbReference type="Pfam" id="PF04966">
    <property type="entry name" value="OprB"/>
    <property type="match status" value="1"/>
</dbReference>
<accession>A0A511XEQ4</accession>
<comment type="caution">
    <text evidence="3">The sequence shown here is derived from an EMBL/GenBank/DDBJ whole genome shotgun (WGS) entry which is preliminary data.</text>
</comment>
<feature type="signal peptide" evidence="2">
    <location>
        <begin position="1"/>
        <end position="36"/>
    </location>
</feature>
<evidence type="ECO:0000256" key="1">
    <source>
        <dbReference type="ARBA" id="ARBA00008769"/>
    </source>
</evidence>
<dbReference type="InterPro" id="IPR007049">
    <property type="entry name" value="Carb-sel_porin_OprB"/>
</dbReference>